<reference evidence="2" key="1">
    <citation type="submission" date="2014-05" db="EMBL/GenBank/DDBJ databases">
        <title>Complete genome sequence of bacteriophage DFL12phi1, which infects Dinoroseobacter shibae.</title>
        <authorList>
            <person name="Ji J."/>
            <person name="Zhang R."/>
            <person name="Jiao N."/>
        </authorList>
    </citation>
    <scope>NUCLEOTIDE SEQUENCE [LARGE SCALE GENOMIC DNA]</scope>
</reference>
<name>A0A023NGG8_9CAUD</name>
<sequence length="152" mass="17688">MTNVLETAQKPIMGFRDEYRWLSNFYHAPITVTGFEYDNTEAAYQAAKTINIQHREQFKHLTGAQAKKQGRNVILRHDWDFVKLEIMELVLRAKFMTHPDLAQKLKDTGSRDIIEFNTWGDTYWGQIKDSKGKLVGDNILGKLLMNIRSDIK</sequence>
<dbReference type="KEGG" id="vg:19686281"/>
<accession>A0A023NGG8</accession>
<evidence type="ECO:0000313" key="2">
    <source>
        <dbReference type="EMBL" id="AHX01037.1"/>
    </source>
</evidence>
<organism evidence="2 3">
    <name type="scientific">Dinoroseobacter phage DFL12phi1</name>
    <dbReference type="NCBI Taxonomy" id="1477404"/>
    <lineage>
        <taxon>Viruses</taxon>
        <taxon>Duplodnaviria</taxon>
        <taxon>Heunggongvirae</taxon>
        <taxon>Uroviricota</taxon>
        <taxon>Caudoviricetes</taxon>
        <taxon>Schitoviridae</taxon>
        <taxon>Rhodovirinae</taxon>
        <taxon>Baltimorevirus</taxon>
        <taxon>Baltimorevirus DFL12</taxon>
    </lineage>
</organism>
<proteinExistence type="predicted"/>
<dbReference type="OrthoDB" id="24258at10239"/>
<dbReference type="InterPro" id="IPR037238">
    <property type="entry name" value="YbiA-like_sf"/>
</dbReference>
<dbReference type="RefSeq" id="YP_009043757.1">
    <property type="nucleotide sequence ID" value="NC_024367.1"/>
</dbReference>
<gene>
    <name evidence="2" type="ORF">DFL12P1_0077</name>
</gene>
<dbReference type="NCBIfam" id="TIGR02464">
    <property type="entry name" value="ribofla_fusion"/>
    <property type="match status" value="1"/>
</dbReference>
<dbReference type="InterPro" id="IPR012816">
    <property type="entry name" value="NADAR"/>
</dbReference>
<dbReference type="CDD" id="cd15457">
    <property type="entry name" value="NADAR"/>
    <property type="match status" value="1"/>
</dbReference>
<protein>
    <recommendedName>
        <fullName evidence="1">NADAR domain-containing protein</fullName>
    </recommendedName>
</protein>
<dbReference type="GeneID" id="19686281"/>
<evidence type="ECO:0000259" key="1">
    <source>
        <dbReference type="Pfam" id="PF08719"/>
    </source>
</evidence>
<keyword evidence="3" id="KW-1185">Reference proteome</keyword>
<dbReference type="Gene3D" id="1.10.357.40">
    <property type="entry name" value="YbiA-like"/>
    <property type="match status" value="1"/>
</dbReference>
<feature type="domain" description="NADAR" evidence="1">
    <location>
        <begin position="17"/>
        <end position="151"/>
    </location>
</feature>
<dbReference type="Pfam" id="PF08719">
    <property type="entry name" value="NADAR"/>
    <property type="match status" value="1"/>
</dbReference>
<dbReference type="EMBL" id="KJ621082">
    <property type="protein sequence ID" value="AHX01037.1"/>
    <property type="molecule type" value="Genomic_DNA"/>
</dbReference>
<evidence type="ECO:0000313" key="3">
    <source>
        <dbReference type="Proteomes" id="UP000024335"/>
    </source>
</evidence>
<dbReference type="Proteomes" id="UP000024335">
    <property type="component" value="Segment"/>
</dbReference>
<dbReference type="SUPFAM" id="SSF143990">
    <property type="entry name" value="YbiA-like"/>
    <property type="match status" value="1"/>
</dbReference>